<sequence length="78" mass="8989">MVTSVLPADIRKLLMMSRVLLNRNQITVRVLLDEGTISLLITHSLHYKYSARLSQKTNRLSRFVQYSLSLSLIFPTLI</sequence>
<keyword evidence="2" id="KW-1185">Reference proteome</keyword>
<comment type="caution">
    <text evidence="1">The sequence shown here is derived from an EMBL/GenBank/DDBJ whole genome shotgun (WGS) entry which is preliminary data.</text>
</comment>
<accession>A0ACB9AN00</accession>
<reference evidence="2" key="1">
    <citation type="journal article" date="2022" name="Mol. Ecol. Resour.">
        <title>The genomes of chicory, endive, great burdock and yacon provide insights into Asteraceae palaeo-polyploidization history and plant inulin production.</title>
        <authorList>
            <person name="Fan W."/>
            <person name="Wang S."/>
            <person name="Wang H."/>
            <person name="Wang A."/>
            <person name="Jiang F."/>
            <person name="Liu H."/>
            <person name="Zhao H."/>
            <person name="Xu D."/>
            <person name="Zhang Y."/>
        </authorList>
    </citation>
    <scope>NUCLEOTIDE SEQUENCE [LARGE SCALE GENOMIC DNA]</scope>
    <source>
        <strain evidence="2">cv. Punajuju</strain>
    </source>
</reference>
<protein>
    <submittedName>
        <fullName evidence="1">Uncharacterized protein</fullName>
    </submittedName>
</protein>
<evidence type="ECO:0000313" key="1">
    <source>
        <dbReference type="EMBL" id="KAI3710876.1"/>
    </source>
</evidence>
<dbReference type="EMBL" id="CM042015">
    <property type="protein sequence ID" value="KAI3710876.1"/>
    <property type="molecule type" value="Genomic_DNA"/>
</dbReference>
<organism evidence="1 2">
    <name type="scientific">Cichorium intybus</name>
    <name type="common">Chicory</name>
    <dbReference type="NCBI Taxonomy" id="13427"/>
    <lineage>
        <taxon>Eukaryota</taxon>
        <taxon>Viridiplantae</taxon>
        <taxon>Streptophyta</taxon>
        <taxon>Embryophyta</taxon>
        <taxon>Tracheophyta</taxon>
        <taxon>Spermatophyta</taxon>
        <taxon>Magnoliopsida</taxon>
        <taxon>eudicotyledons</taxon>
        <taxon>Gunneridae</taxon>
        <taxon>Pentapetalae</taxon>
        <taxon>asterids</taxon>
        <taxon>campanulids</taxon>
        <taxon>Asterales</taxon>
        <taxon>Asteraceae</taxon>
        <taxon>Cichorioideae</taxon>
        <taxon>Cichorieae</taxon>
        <taxon>Cichoriinae</taxon>
        <taxon>Cichorium</taxon>
    </lineage>
</organism>
<gene>
    <name evidence="1" type="ORF">L2E82_40671</name>
</gene>
<name>A0ACB9AN00_CICIN</name>
<evidence type="ECO:0000313" key="2">
    <source>
        <dbReference type="Proteomes" id="UP001055811"/>
    </source>
</evidence>
<reference evidence="1 2" key="2">
    <citation type="journal article" date="2022" name="Mol. Ecol. Resour.">
        <title>The genomes of chicory, endive, great burdock and yacon provide insights into Asteraceae paleo-polyploidization history and plant inulin production.</title>
        <authorList>
            <person name="Fan W."/>
            <person name="Wang S."/>
            <person name="Wang H."/>
            <person name="Wang A."/>
            <person name="Jiang F."/>
            <person name="Liu H."/>
            <person name="Zhao H."/>
            <person name="Xu D."/>
            <person name="Zhang Y."/>
        </authorList>
    </citation>
    <scope>NUCLEOTIDE SEQUENCE [LARGE SCALE GENOMIC DNA]</scope>
    <source>
        <strain evidence="2">cv. Punajuju</strain>
        <tissue evidence="1">Leaves</tissue>
    </source>
</reference>
<dbReference type="Proteomes" id="UP001055811">
    <property type="component" value="Linkage Group LG07"/>
</dbReference>
<proteinExistence type="predicted"/>